<comment type="caution">
    <text evidence="2">The sequence shown here is derived from an EMBL/GenBank/DDBJ whole genome shotgun (WGS) entry which is preliminary data.</text>
</comment>
<dbReference type="EMBL" id="PYGA01000024">
    <property type="protein sequence ID" value="PSK89941.1"/>
    <property type="molecule type" value="Genomic_DNA"/>
</dbReference>
<gene>
    <name evidence="2" type="ORF">CLV63_12445</name>
</gene>
<keyword evidence="3" id="KW-1185">Reference proteome</keyword>
<feature type="domain" description="TadE-like" evidence="1">
    <location>
        <begin position="8"/>
        <end position="50"/>
    </location>
</feature>
<accession>A0A2P8CY87</accession>
<evidence type="ECO:0000259" key="1">
    <source>
        <dbReference type="Pfam" id="PF07811"/>
    </source>
</evidence>
<evidence type="ECO:0000313" key="2">
    <source>
        <dbReference type="EMBL" id="PSK89941.1"/>
    </source>
</evidence>
<reference evidence="2 3" key="1">
    <citation type="submission" date="2018-03" db="EMBL/GenBank/DDBJ databases">
        <title>Genomic Encyclopedia of Archaeal and Bacterial Type Strains, Phase II (KMG-II): from individual species to whole genera.</title>
        <authorList>
            <person name="Goeker M."/>
        </authorList>
    </citation>
    <scope>NUCLEOTIDE SEQUENCE [LARGE SCALE GENOMIC DNA]</scope>
    <source>
        <strain evidence="2 3">DSM 45312</strain>
    </source>
</reference>
<dbReference type="OrthoDB" id="3430040at2"/>
<dbReference type="Proteomes" id="UP000240542">
    <property type="component" value="Unassembled WGS sequence"/>
</dbReference>
<sequence>MRPRRDEGGASVELALLTPLLVLLALLVVVAYRVVSADMTADAVAHTAARAATLQRSPEQANSAAQQAVANALRTHDLSCATYTLDLDTADLVPGSTVTATLTCHADLADLSGMDVPGTYDAHGRASAVVDVYRGRP</sequence>
<protein>
    <submittedName>
        <fullName evidence="2">TadE-like protein</fullName>
    </submittedName>
</protein>
<dbReference type="InterPro" id="IPR012495">
    <property type="entry name" value="TadE-like_dom"/>
</dbReference>
<dbReference type="RefSeq" id="WP_106585996.1">
    <property type="nucleotide sequence ID" value="NZ_PYGA01000024.1"/>
</dbReference>
<name>A0A2P8CY87_9ACTN</name>
<organism evidence="2 3">
    <name type="scientific">Murinocardiopsis flavida</name>
    <dbReference type="NCBI Taxonomy" id="645275"/>
    <lineage>
        <taxon>Bacteria</taxon>
        <taxon>Bacillati</taxon>
        <taxon>Actinomycetota</taxon>
        <taxon>Actinomycetes</taxon>
        <taxon>Streptosporangiales</taxon>
        <taxon>Nocardiopsidaceae</taxon>
        <taxon>Murinocardiopsis</taxon>
    </lineage>
</organism>
<dbReference type="AlphaFoldDB" id="A0A2P8CY87"/>
<dbReference type="Pfam" id="PF07811">
    <property type="entry name" value="TadE"/>
    <property type="match status" value="1"/>
</dbReference>
<evidence type="ECO:0000313" key="3">
    <source>
        <dbReference type="Proteomes" id="UP000240542"/>
    </source>
</evidence>
<proteinExistence type="predicted"/>